<organism evidence="1 2">
    <name type="scientific">Elsinoe australis</name>
    <dbReference type="NCBI Taxonomy" id="40998"/>
    <lineage>
        <taxon>Eukaryota</taxon>
        <taxon>Fungi</taxon>
        <taxon>Dikarya</taxon>
        <taxon>Ascomycota</taxon>
        <taxon>Pezizomycotina</taxon>
        <taxon>Dothideomycetes</taxon>
        <taxon>Dothideomycetidae</taxon>
        <taxon>Myriangiales</taxon>
        <taxon>Elsinoaceae</taxon>
        <taxon>Elsinoe</taxon>
    </lineage>
</organism>
<dbReference type="PANTHER" id="PTHR31252:SF11">
    <property type="entry name" value="DUF4419 DOMAIN-CONTAINING PROTEIN"/>
    <property type="match status" value="1"/>
</dbReference>
<evidence type="ECO:0000313" key="1">
    <source>
        <dbReference type="EMBL" id="PSK36146.1"/>
    </source>
</evidence>
<dbReference type="Pfam" id="PF14388">
    <property type="entry name" value="DUF4419"/>
    <property type="match status" value="1"/>
</dbReference>
<sequence>MPVTLRIADHDSNEYRWEEFARTPNDLFRGSCESEWIKSNGIIQSSFSARSLEQNSVFTASNGFVSASIQAYSHHHHLVIRPEDVWFAILSQLCFFIYANAESLRHLFVAHKGQKEVEIVDSGNIGTADFGMLAVMIGEKLEKHVLDPQLRDWIMPNFSTTTETDRVVASILMMGSLQKYFTYRMTLICGLPSVTLLGEQADWEDILQRLDKLPSLGPEPERFGTLLKPVLKNFIASFDPEPSASVLDFWTKIAHETGGSGPYYLSGWVTAFCFWDNDGKLLYFDPIAPVSLEPFECDRAGCDLDGVLYHRIDTDDIPSGFASVPVTVDDNGVLYKTKMVAGSLGILATRSSDRRDGTESGAIESIAVDAKPDTLQSFSGWLMYEAGEEEVEEDEPSTLLTAGWEKLKGRSNRNQCPATTRNWKWDGASLPWPSRVRSQVLAPA</sequence>
<protein>
    <submittedName>
        <fullName evidence="1">Uncharacterized protein</fullName>
    </submittedName>
</protein>
<gene>
    <name evidence="1" type="ORF">B9Z65_5961</name>
</gene>
<evidence type="ECO:0000313" key="2">
    <source>
        <dbReference type="Proteomes" id="UP000243723"/>
    </source>
</evidence>
<accession>A0A2P7YJK6</accession>
<comment type="caution">
    <text evidence="1">The sequence shown here is derived from an EMBL/GenBank/DDBJ whole genome shotgun (WGS) entry which is preliminary data.</text>
</comment>
<name>A0A2P7YJK6_9PEZI</name>
<dbReference type="InterPro" id="IPR025533">
    <property type="entry name" value="DUF4419"/>
</dbReference>
<dbReference type="Proteomes" id="UP000243723">
    <property type="component" value="Unassembled WGS sequence"/>
</dbReference>
<reference evidence="1 2" key="1">
    <citation type="submission" date="2017-05" db="EMBL/GenBank/DDBJ databases">
        <title>Draft genome sequence of Elsinoe australis.</title>
        <authorList>
            <person name="Cheng Q."/>
        </authorList>
    </citation>
    <scope>NUCLEOTIDE SEQUENCE [LARGE SCALE GENOMIC DNA]</scope>
    <source>
        <strain evidence="1 2">NL1</strain>
    </source>
</reference>
<dbReference type="EMBL" id="NHZQ01000422">
    <property type="protein sequence ID" value="PSK36146.1"/>
    <property type="molecule type" value="Genomic_DNA"/>
</dbReference>
<dbReference type="PANTHER" id="PTHR31252">
    <property type="entry name" value="DUF4419 DOMAIN-CONTAINING PROTEIN"/>
    <property type="match status" value="1"/>
</dbReference>
<proteinExistence type="predicted"/>
<dbReference type="AlphaFoldDB" id="A0A2P7YJK6"/>
<keyword evidence="2" id="KW-1185">Reference proteome</keyword>
<dbReference type="OrthoDB" id="9978173at2759"/>